<comment type="pathway">
    <text evidence="6">Quinol/quinone metabolism; menaquinone biosynthesis.</text>
</comment>
<dbReference type="InterPro" id="IPR012001">
    <property type="entry name" value="Thiamin_PyroP_enz_TPP-bd_dom"/>
</dbReference>
<evidence type="ECO:0000259" key="8">
    <source>
        <dbReference type="Pfam" id="PF16582"/>
    </source>
</evidence>
<dbReference type="NCBIfam" id="TIGR00173">
    <property type="entry name" value="menD"/>
    <property type="match status" value="1"/>
</dbReference>
<comment type="caution">
    <text evidence="9">The sequence shown here is derived from an EMBL/GenBank/DDBJ whole genome shotgun (WGS) entry which is preliminary data.</text>
</comment>
<dbReference type="HAMAP" id="MF_01659">
    <property type="entry name" value="MenD"/>
    <property type="match status" value="1"/>
</dbReference>
<dbReference type="PANTHER" id="PTHR42916">
    <property type="entry name" value="2-SUCCINYL-5-ENOLPYRUVYL-6-HYDROXY-3-CYCLOHEXENE-1-CARBOXYLATE SYNTHASE"/>
    <property type="match status" value="1"/>
</dbReference>
<comment type="pathway">
    <text evidence="6">Quinol/quinone metabolism; 1,4-dihydroxy-2-naphthoate biosynthesis; 1,4-dihydroxy-2-naphthoate from chorismate: step 2/7.</text>
</comment>
<evidence type="ECO:0000256" key="3">
    <source>
        <dbReference type="ARBA" id="ARBA00022842"/>
    </source>
</evidence>
<comment type="function">
    <text evidence="6">Catalyzes the thiamine diphosphate-dependent decarboxylation of 2-oxoglutarate and the subsequent addition of the resulting succinic semialdehyde-thiamine pyrophosphate anion to isochorismate to yield 2-succinyl-5-enolpyruvyl-6-hydroxy-3-cyclohexene-1-carboxylate (SEPHCHC).</text>
</comment>
<feature type="domain" description="Thiamine pyrophosphate enzyme N-terminal TPP-binding" evidence="7">
    <location>
        <begin position="9"/>
        <end position="113"/>
    </location>
</feature>
<sequence>MTNQAIIDLVAICAKKGIENAILSPGSRCAPLTLAFARHPDIHARTVSDERSAAFIALGMAQKLNQPVVLVCTSGSAALNYYPAIAEAFFQEVPLLILTADRPPEWIDQWDGQTIYQSEVYGKHVKKSFVFPDSLQTADQLWYAHRIVNEAINLAKSGPAGPVHINIPLREPFYPKKGEQFIPSSSLHIVHPHLASKQLSHDSLEQLKAKLAQVRRLLIIPGQQKPNPKIKKLLKQLALQKKVVTVTDTISNLSFEESIAFHDHWLGNETVSQELGPDLVLTFGKSLISKPLKQFLRKHAQSHWHIQAQEGTRDPFQHLTRHLDCDPQYFLEWLVEHLSLMEEGYFSKWQALEARIKEKLPEIIQNVEFGEYQALQQLIRHIPENSIIHLANSMPVRYVNFLGKINQEISCNRGTSGIDGTNSTAVGCAFTTKDPVTIITGDMAFFYDRNAFWHNYSLANLRIILLNNHAGGIFRLIDGPKDQPELKEFFETRQPLTAQFLASEFGFGYSLATNSADLQSQIQELFTPGMKAKILEIRSESEKNAEIIALVKEKIKLLLEE</sequence>
<evidence type="ECO:0000256" key="2">
    <source>
        <dbReference type="ARBA" id="ARBA00022723"/>
    </source>
</evidence>
<gene>
    <name evidence="6 9" type="primary">menD</name>
    <name evidence="9" type="ORF">Aconfl_04340</name>
</gene>
<dbReference type="CDD" id="cd07037">
    <property type="entry name" value="TPP_PYR_MenD"/>
    <property type="match status" value="1"/>
</dbReference>
<name>A0ABQ6PJV9_9BACT</name>
<evidence type="ECO:0000259" key="7">
    <source>
        <dbReference type="Pfam" id="PF02776"/>
    </source>
</evidence>
<keyword evidence="4 6" id="KW-0786">Thiamine pyrophosphate</keyword>
<keyword evidence="3 6" id="KW-0460">Magnesium</keyword>
<evidence type="ECO:0000256" key="5">
    <source>
        <dbReference type="ARBA" id="ARBA00023211"/>
    </source>
</evidence>
<comment type="cofactor">
    <cofactor evidence="6">
        <name>Mg(2+)</name>
        <dbReference type="ChEBI" id="CHEBI:18420"/>
    </cofactor>
    <cofactor evidence="6">
        <name>Mn(2+)</name>
        <dbReference type="ChEBI" id="CHEBI:29035"/>
    </cofactor>
</comment>
<evidence type="ECO:0000313" key="9">
    <source>
        <dbReference type="EMBL" id="GMQ27792.1"/>
    </source>
</evidence>
<proteinExistence type="inferred from homology"/>
<evidence type="ECO:0000256" key="4">
    <source>
        <dbReference type="ARBA" id="ARBA00023052"/>
    </source>
</evidence>
<evidence type="ECO:0000256" key="1">
    <source>
        <dbReference type="ARBA" id="ARBA00022679"/>
    </source>
</evidence>
<dbReference type="InterPro" id="IPR004433">
    <property type="entry name" value="MenaQ_synth_MenD"/>
</dbReference>
<evidence type="ECO:0000256" key="6">
    <source>
        <dbReference type="HAMAP-Rule" id="MF_01659"/>
    </source>
</evidence>
<keyword evidence="10" id="KW-1185">Reference proteome</keyword>
<comment type="cofactor">
    <cofactor evidence="6">
        <name>thiamine diphosphate</name>
        <dbReference type="ChEBI" id="CHEBI:58937"/>
    </cofactor>
    <text evidence="6">Binds 1 thiamine pyrophosphate per subunit.</text>
</comment>
<dbReference type="InterPro" id="IPR029061">
    <property type="entry name" value="THDP-binding"/>
</dbReference>
<dbReference type="EC" id="2.2.1.9" evidence="6"/>
<dbReference type="SUPFAM" id="SSF52518">
    <property type="entry name" value="Thiamin diphosphate-binding fold (THDP-binding)"/>
    <property type="match status" value="2"/>
</dbReference>
<reference evidence="9 10" key="1">
    <citation type="submission" date="2023-08" db="EMBL/GenBank/DDBJ databases">
        <title>Draft genome sequence of Algoriphagus confluentis.</title>
        <authorList>
            <person name="Takatani N."/>
            <person name="Hosokawa M."/>
            <person name="Sawabe T."/>
        </authorList>
    </citation>
    <scope>NUCLEOTIDE SEQUENCE [LARGE SCALE GENOMIC DNA]</scope>
    <source>
        <strain evidence="9 10">NBRC 111222</strain>
    </source>
</reference>
<dbReference type="RefSeq" id="WP_338222592.1">
    <property type="nucleotide sequence ID" value="NZ_BTPD01000001.1"/>
</dbReference>
<feature type="domain" description="Menaquinone biosynthesis protein MenD middle" evidence="8">
    <location>
        <begin position="198"/>
        <end position="387"/>
    </location>
</feature>
<protein>
    <recommendedName>
        <fullName evidence="6">2-succinyl-5-enolpyruvyl-6-hydroxy-3-cyclohexene-1-carboxylate synthase</fullName>
        <shortName evidence="6">SEPHCHC synthase</shortName>
        <ecNumber evidence="6">2.2.1.9</ecNumber>
    </recommendedName>
    <alternativeName>
        <fullName evidence="6">Menaquinone biosynthesis protein MenD</fullName>
    </alternativeName>
</protein>
<dbReference type="Pfam" id="PF16582">
    <property type="entry name" value="TPP_enzyme_M_2"/>
    <property type="match status" value="1"/>
</dbReference>
<dbReference type="CDD" id="cd02009">
    <property type="entry name" value="TPP_SHCHC_synthase"/>
    <property type="match status" value="1"/>
</dbReference>
<dbReference type="PANTHER" id="PTHR42916:SF1">
    <property type="entry name" value="PROTEIN PHYLLO, CHLOROPLASTIC"/>
    <property type="match status" value="1"/>
</dbReference>
<comment type="catalytic activity">
    <reaction evidence="6">
        <text>isochorismate + 2-oxoglutarate + H(+) = 5-enolpyruvoyl-6-hydroxy-2-succinyl-cyclohex-3-ene-1-carboxylate + CO2</text>
        <dbReference type="Rhea" id="RHEA:25593"/>
        <dbReference type="ChEBI" id="CHEBI:15378"/>
        <dbReference type="ChEBI" id="CHEBI:16526"/>
        <dbReference type="ChEBI" id="CHEBI:16810"/>
        <dbReference type="ChEBI" id="CHEBI:29780"/>
        <dbReference type="ChEBI" id="CHEBI:58818"/>
        <dbReference type="EC" id="2.2.1.9"/>
    </reaction>
</comment>
<dbReference type="EMBL" id="BTPD01000001">
    <property type="protein sequence ID" value="GMQ27792.1"/>
    <property type="molecule type" value="Genomic_DNA"/>
</dbReference>
<dbReference type="Pfam" id="PF02776">
    <property type="entry name" value="TPP_enzyme_N"/>
    <property type="match status" value="1"/>
</dbReference>
<keyword evidence="5 6" id="KW-0464">Manganese</keyword>
<accession>A0ABQ6PJV9</accession>
<dbReference type="InterPro" id="IPR032264">
    <property type="entry name" value="MenD_middle"/>
</dbReference>
<dbReference type="Gene3D" id="3.40.50.1220">
    <property type="entry name" value="TPP-binding domain"/>
    <property type="match status" value="1"/>
</dbReference>
<evidence type="ECO:0000313" key="10">
    <source>
        <dbReference type="Proteomes" id="UP001338309"/>
    </source>
</evidence>
<dbReference type="PIRSF" id="PIRSF004983">
    <property type="entry name" value="MenD"/>
    <property type="match status" value="1"/>
</dbReference>
<keyword evidence="1 6" id="KW-0808">Transferase</keyword>
<dbReference type="Gene3D" id="3.40.50.970">
    <property type="match status" value="2"/>
</dbReference>
<keyword evidence="6" id="KW-0474">Menaquinone biosynthesis</keyword>
<dbReference type="Proteomes" id="UP001338309">
    <property type="component" value="Unassembled WGS sequence"/>
</dbReference>
<comment type="subunit">
    <text evidence="6">Homodimer.</text>
</comment>
<organism evidence="9 10">
    <name type="scientific">Algoriphagus confluentis</name>
    <dbReference type="NCBI Taxonomy" id="1697556"/>
    <lineage>
        <taxon>Bacteria</taxon>
        <taxon>Pseudomonadati</taxon>
        <taxon>Bacteroidota</taxon>
        <taxon>Cytophagia</taxon>
        <taxon>Cytophagales</taxon>
        <taxon>Cyclobacteriaceae</taxon>
        <taxon>Algoriphagus</taxon>
    </lineage>
</organism>
<keyword evidence="2 6" id="KW-0479">Metal-binding</keyword>
<comment type="similarity">
    <text evidence="6">Belongs to the TPP enzyme family. MenD subfamily.</text>
</comment>